<comment type="caution">
    <text evidence="1">The sequence shown here is derived from an EMBL/GenBank/DDBJ whole genome shotgun (WGS) entry which is preliminary data.</text>
</comment>
<gene>
    <name evidence="1" type="ORF">ACFFSA_39425</name>
</gene>
<protein>
    <submittedName>
        <fullName evidence="1">Uncharacterized protein</fullName>
    </submittedName>
</protein>
<keyword evidence="2" id="KW-1185">Reference proteome</keyword>
<evidence type="ECO:0000313" key="1">
    <source>
        <dbReference type="EMBL" id="MFB9629183.1"/>
    </source>
</evidence>
<organism evidence="1 2">
    <name type="scientific">Nonomuraea helvata</name>
    <dbReference type="NCBI Taxonomy" id="37484"/>
    <lineage>
        <taxon>Bacteria</taxon>
        <taxon>Bacillati</taxon>
        <taxon>Actinomycetota</taxon>
        <taxon>Actinomycetes</taxon>
        <taxon>Streptosporangiales</taxon>
        <taxon>Streptosporangiaceae</taxon>
        <taxon>Nonomuraea</taxon>
    </lineage>
</organism>
<sequence>MTARERVCDHGEEVELGESETEIRGAAVIRISVRCCVLNMPTCGFLESPAHLRFVCPDDPGEEVSGGV</sequence>
<reference evidence="1 2" key="1">
    <citation type="submission" date="2024-09" db="EMBL/GenBank/DDBJ databases">
        <authorList>
            <person name="Sun Q."/>
            <person name="Mori K."/>
        </authorList>
    </citation>
    <scope>NUCLEOTIDE SEQUENCE [LARGE SCALE GENOMIC DNA]</scope>
    <source>
        <strain evidence="1 2">JCM 3143</strain>
    </source>
</reference>
<dbReference type="RefSeq" id="WP_344985915.1">
    <property type="nucleotide sequence ID" value="NZ_BAAAXV010000001.1"/>
</dbReference>
<proteinExistence type="predicted"/>
<dbReference type="EMBL" id="JBHMBW010000054">
    <property type="protein sequence ID" value="MFB9629183.1"/>
    <property type="molecule type" value="Genomic_DNA"/>
</dbReference>
<evidence type="ECO:0000313" key="2">
    <source>
        <dbReference type="Proteomes" id="UP001589532"/>
    </source>
</evidence>
<dbReference type="Proteomes" id="UP001589532">
    <property type="component" value="Unassembled WGS sequence"/>
</dbReference>
<accession>A0ABV5SDL6</accession>
<name>A0ABV5SDL6_9ACTN</name>